<evidence type="ECO:0000256" key="1">
    <source>
        <dbReference type="SAM" id="SignalP"/>
    </source>
</evidence>
<evidence type="ECO:0000313" key="4">
    <source>
        <dbReference type="Proteomes" id="UP000603640"/>
    </source>
</evidence>
<keyword evidence="4" id="KW-1185">Reference proteome</keyword>
<dbReference type="Proteomes" id="UP000603640">
    <property type="component" value="Unassembled WGS sequence"/>
</dbReference>
<dbReference type="Pfam" id="PF13568">
    <property type="entry name" value="OMP_b-brl_2"/>
    <property type="match status" value="1"/>
</dbReference>
<gene>
    <name evidence="3" type="ORF">H8S84_00540</name>
</gene>
<dbReference type="EMBL" id="JACRVF010000001">
    <property type="protein sequence ID" value="MBC5991315.1"/>
    <property type="molecule type" value="Genomic_DNA"/>
</dbReference>
<accession>A0A923SLM8</accession>
<comment type="caution">
    <text evidence="3">The sequence shown here is derived from an EMBL/GenBank/DDBJ whole genome shotgun (WGS) entry which is preliminary data.</text>
</comment>
<name>A0A923SLM8_9BACT</name>
<feature type="chain" id="PRO_5037065189" evidence="1">
    <location>
        <begin position="19"/>
        <end position="416"/>
    </location>
</feature>
<protein>
    <submittedName>
        <fullName evidence="3">PorT family protein</fullName>
    </submittedName>
</protein>
<dbReference type="RefSeq" id="WP_187065326.1">
    <property type="nucleotide sequence ID" value="NZ_JACRVF010000001.1"/>
</dbReference>
<feature type="signal peptide" evidence="1">
    <location>
        <begin position="1"/>
        <end position="18"/>
    </location>
</feature>
<keyword evidence="1" id="KW-0732">Signal</keyword>
<evidence type="ECO:0000259" key="2">
    <source>
        <dbReference type="Pfam" id="PF13568"/>
    </source>
</evidence>
<proteinExistence type="predicted"/>
<dbReference type="AlphaFoldDB" id="A0A923SLM8"/>
<dbReference type="InterPro" id="IPR025665">
    <property type="entry name" value="Beta-barrel_OMP_2"/>
</dbReference>
<sequence length="416" mass="46842">MKACFTLILTILSITVFAQRNLVPGYYITKSGEKVEAQVNDLNWDRNPTFVEVMKDGKLQRLGMADIQGFGISSGDMYDVFVVDVDKSPTKLNDIKPNSQPLIERDTVFLRAVVKGAASLYYLKDENAKEHYYIRKGDEQPAELIYRITKYESNGKMGYTKLPIYRGLLSSTLTDCPDVTNKLSKLNYNRKSLSDFVEAYNQCIGTNGFVYKSYDEGTKWNIAVTGGLTYSTLKFSGSESRSLYNGKYNDTNFTLGVTALVTLPRGRGKWAIQGDLLYKPFKAEDSYSYNSIGSIVRYTHETVKFDLGYVGLNTSVRYRFLDSKVKPYLNAGIANNLLIYESNSQQITYQSFEDIDEKKPLDEMRKHEQALLLGVGVELKKLAAEVKLESGNGFSPYVGLKSARNTVSVILSYTLK</sequence>
<reference evidence="3" key="1">
    <citation type="submission" date="2020-08" db="EMBL/GenBank/DDBJ databases">
        <title>Pontibacter sp. SD6 16S ribosomal RNA gene Genome sequencing and assembly.</title>
        <authorList>
            <person name="Kang M."/>
        </authorList>
    </citation>
    <scope>NUCLEOTIDE SEQUENCE</scope>
    <source>
        <strain evidence="3">SD6</strain>
    </source>
</reference>
<evidence type="ECO:0000313" key="3">
    <source>
        <dbReference type="EMBL" id="MBC5991315.1"/>
    </source>
</evidence>
<organism evidence="3 4">
    <name type="scientific">Pontibacter cellulosilyticus</name>
    <dbReference type="NCBI Taxonomy" id="1720253"/>
    <lineage>
        <taxon>Bacteria</taxon>
        <taxon>Pseudomonadati</taxon>
        <taxon>Bacteroidota</taxon>
        <taxon>Cytophagia</taxon>
        <taxon>Cytophagales</taxon>
        <taxon>Hymenobacteraceae</taxon>
        <taxon>Pontibacter</taxon>
    </lineage>
</organism>
<feature type="domain" description="Outer membrane protein beta-barrel" evidence="2">
    <location>
        <begin position="219"/>
        <end position="388"/>
    </location>
</feature>